<dbReference type="OrthoDB" id="8477782at2"/>
<proteinExistence type="predicted"/>
<keyword evidence="2" id="KW-1185">Reference proteome</keyword>
<evidence type="ECO:0000313" key="1">
    <source>
        <dbReference type="EMBL" id="SHG62932.1"/>
    </source>
</evidence>
<dbReference type="RefSeq" id="WP_073390519.1">
    <property type="nucleotide sequence ID" value="NZ_FQVU01000003.1"/>
</dbReference>
<dbReference type="Proteomes" id="UP000186132">
    <property type="component" value="Unassembled WGS sequence"/>
</dbReference>
<gene>
    <name evidence="1" type="ORF">SAMN05443575_2417</name>
</gene>
<protein>
    <submittedName>
        <fullName evidence="1">Uncharacterized protein</fullName>
    </submittedName>
</protein>
<name>A0A1M5LCV1_9ACTN</name>
<sequence>MTALRTLALVESATQLLNVVEWAHATGETADLRIAVLCPKDSPTRGQLREVGALAAGSGLNVDLVDIRALGSGGLLGGVRLTRSLSAAHRVVLGDPFSGLIQTLLPFVRAEHVVVVDDGTATWEFAACVDSGAPLVRWRLEARGATPRAARATRLLSPGAHRTLTVFSCLTGATPVGAAGIVNRYGWTRSQGVPQVRADEIDVVGASLVETGVVDRAAYLAALARLAARATGVRYLAHRRESENRLAEIAALPNVRVQRGRLPVELTLRQGPVAAHVITFPSTAAHTLPVVLGDLSDDATRPAVRVEVRRVEDAWFTPSTGSHARDFVTRIGTDAPARPVLEPA</sequence>
<organism evidence="1 2">
    <name type="scientific">Jatrophihabitans endophyticus</name>
    <dbReference type="NCBI Taxonomy" id="1206085"/>
    <lineage>
        <taxon>Bacteria</taxon>
        <taxon>Bacillati</taxon>
        <taxon>Actinomycetota</taxon>
        <taxon>Actinomycetes</taxon>
        <taxon>Jatrophihabitantales</taxon>
        <taxon>Jatrophihabitantaceae</taxon>
        <taxon>Jatrophihabitans</taxon>
    </lineage>
</organism>
<evidence type="ECO:0000313" key="2">
    <source>
        <dbReference type="Proteomes" id="UP000186132"/>
    </source>
</evidence>
<dbReference type="STRING" id="1206085.SAMN05443575_2417"/>
<dbReference type="AlphaFoldDB" id="A0A1M5LCV1"/>
<reference evidence="1 2" key="1">
    <citation type="submission" date="2016-11" db="EMBL/GenBank/DDBJ databases">
        <authorList>
            <person name="Jaros S."/>
            <person name="Januszkiewicz K."/>
            <person name="Wedrychowicz H."/>
        </authorList>
    </citation>
    <scope>NUCLEOTIDE SEQUENCE [LARGE SCALE GENOMIC DNA]</scope>
    <source>
        <strain evidence="1 2">DSM 45627</strain>
    </source>
</reference>
<accession>A0A1M5LCV1</accession>
<dbReference type="EMBL" id="FQVU01000003">
    <property type="protein sequence ID" value="SHG62932.1"/>
    <property type="molecule type" value="Genomic_DNA"/>
</dbReference>